<dbReference type="EMBL" id="LMYN01000079">
    <property type="protein sequence ID" value="KSA00655.1"/>
    <property type="molecule type" value="Genomic_DNA"/>
</dbReference>
<gene>
    <name evidence="7" type="ORF">AC631_03591</name>
</gene>
<keyword evidence="2 6" id="KW-0812">Transmembrane</keyword>
<evidence type="ECO:0000256" key="6">
    <source>
        <dbReference type="SAM" id="Phobius"/>
    </source>
</evidence>
<evidence type="ECO:0000256" key="3">
    <source>
        <dbReference type="ARBA" id="ARBA00022989"/>
    </source>
</evidence>
<dbReference type="PANTHER" id="PTHR35779">
    <property type="entry name" value="PH-RESPONSE REGULATOR PROTEIN PALH/RIM21"/>
    <property type="match status" value="1"/>
</dbReference>
<dbReference type="InterPro" id="IPR014844">
    <property type="entry name" value="PalH"/>
</dbReference>
<evidence type="ECO:0000256" key="4">
    <source>
        <dbReference type="ARBA" id="ARBA00023136"/>
    </source>
</evidence>
<feature type="transmembrane region" description="Helical" evidence="6">
    <location>
        <begin position="244"/>
        <end position="270"/>
    </location>
</feature>
<keyword evidence="3 6" id="KW-1133">Transmembrane helix</keyword>
<organism evidence="7 8">
    <name type="scientific">Debaryomyces fabryi</name>
    <dbReference type="NCBI Taxonomy" id="58627"/>
    <lineage>
        <taxon>Eukaryota</taxon>
        <taxon>Fungi</taxon>
        <taxon>Dikarya</taxon>
        <taxon>Ascomycota</taxon>
        <taxon>Saccharomycotina</taxon>
        <taxon>Pichiomycetes</taxon>
        <taxon>Debaryomycetaceae</taxon>
        <taxon>Debaryomyces</taxon>
    </lineage>
</organism>
<reference evidence="7 8" key="1">
    <citation type="submission" date="2015-11" db="EMBL/GenBank/DDBJ databases">
        <title>The genome of Debaryomyces fabryi.</title>
        <authorList>
            <person name="Tafer H."/>
            <person name="Lopandic K."/>
        </authorList>
    </citation>
    <scope>NUCLEOTIDE SEQUENCE [LARGE SCALE GENOMIC DNA]</scope>
    <source>
        <strain evidence="7 8">CBS 789</strain>
    </source>
</reference>
<feature type="transmembrane region" description="Helical" evidence="6">
    <location>
        <begin position="125"/>
        <end position="146"/>
    </location>
</feature>
<protein>
    <recommendedName>
        <fullName evidence="9">PH-response regulator protein palH/RIM21</fullName>
    </recommendedName>
</protein>
<feature type="transmembrane region" description="Helical" evidence="6">
    <location>
        <begin position="166"/>
        <end position="191"/>
    </location>
</feature>
<dbReference type="GeneID" id="26840600"/>
<keyword evidence="8" id="KW-1185">Reference proteome</keyword>
<dbReference type="RefSeq" id="XP_015466757.1">
    <property type="nucleotide sequence ID" value="XM_015612420.1"/>
</dbReference>
<feature type="transmembrane region" description="Helical" evidence="6">
    <location>
        <begin position="93"/>
        <end position="113"/>
    </location>
</feature>
<feature type="region of interest" description="Disordered" evidence="5">
    <location>
        <begin position="458"/>
        <end position="528"/>
    </location>
</feature>
<comment type="subcellular location">
    <subcellularLocation>
        <location evidence="1">Membrane</location>
        <topology evidence="1">Multi-pass membrane protein</topology>
    </subcellularLocation>
</comment>
<proteinExistence type="predicted"/>
<feature type="transmembrane region" description="Helical" evidence="6">
    <location>
        <begin position="282"/>
        <end position="304"/>
    </location>
</feature>
<evidence type="ECO:0000256" key="5">
    <source>
        <dbReference type="SAM" id="MobiDB-lite"/>
    </source>
</evidence>
<dbReference type="GO" id="GO:0071467">
    <property type="term" value="P:cellular response to pH"/>
    <property type="evidence" value="ECO:0007669"/>
    <property type="project" value="TreeGrafter"/>
</dbReference>
<dbReference type="AlphaFoldDB" id="A0A0V1PXF8"/>
<evidence type="ECO:0000256" key="1">
    <source>
        <dbReference type="ARBA" id="ARBA00004141"/>
    </source>
</evidence>
<feature type="compositionally biased region" description="Basic and acidic residues" evidence="5">
    <location>
        <begin position="519"/>
        <end position="528"/>
    </location>
</feature>
<feature type="transmembrane region" description="Helical" evidence="6">
    <location>
        <begin position="203"/>
        <end position="224"/>
    </location>
</feature>
<name>A0A0V1PXF8_9ASCO</name>
<evidence type="ECO:0000313" key="8">
    <source>
        <dbReference type="Proteomes" id="UP000054251"/>
    </source>
</evidence>
<keyword evidence="4 6" id="KW-0472">Membrane</keyword>
<sequence length="528" mass="60929">MSIDISQFKESISENCSIYALTSGAIVFQDFYNLSWSQNYTDSFLPAYYLTNCSIADLKEISLLKNLHSSNLTKLEYGNHYHTYDKTDNGDSFVALLFTISGTCVACWMLTLLMYLSPKHKRKSWLTQLATVFYSILATVILSNITDASKSQYYEDSLNLIKLHSLVYVSCSYRVMLVFSQLFTSLAWLQIVAHVSKLKFKWYSIFVNLILIVVYTVVHSIYQAKYNTHELIFNSGLDSPYQRWSFVLSILKLLIIIWLGASILYYTTVIKNPRKICYSKKLFPLAVSSLSLFVIHIVINVLLISLFLNDWQVKSWLSLISSLIEIGMLTAIWEWIYGIEFLEKRYEIMGMLGRRISLNDVISFNLYGNHELPEKPDKIRQLIDFLTRKIFRNKDFDHMAYEEEAHNKDTMESPPGPESGLLLSQNLDGVDAEMPHGQGTNTDNINYMHNDEQNNIISEQDRDIIDIHSNPSSGSYEDEYIDDYQFSDDEHNATASNTDQRLYHSENGPPSFVPLPGFSHDDYWPDEK</sequence>
<dbReference type="PANTHER" id="PTHR35779:SF2">
    <property type="entry name" value="PROTEIN DFG16"/>
    <property type="match status" value="1"/>
</dbReference>
<evidence type="ECO:0000256" key="2">
    <source>
        <dbReference type="ARBA" id="ARBA00022692"/>
    </source>
</evidence>
<dbReference type="Pfam" id="PF08733">
    <property type="entry name" value="PalH"/>
    <property type="match status" value="1"/>
</dbReference>
<feature type="compositionally biased region" description="Acidic residues" evidence="5">
    <location>
        <begin position="476"/>
        <end position="487"/>
    </location>
</feature>
<evidence type="ECO:0008006" key="9">
    <source>
        <dbReference type="Google" id="ProtNLM"/>
    </source>
</evidence>
<comment type="caution">
    <text evidence="7">The sequence shown here is derived from an EMBL/GenBank/DDBJ whole genome shotgun (WGS) entry which is preliminary data.</text>
</comment>
<dbReference type="OrthoDB" id="4079240at2759"/>
<dbReference type="GO" id="GO:0005886">
    <property type="term" value="C:plasma membrane"/>
    <property type="evidence" value="ECO:0007669"/>
    <property type="project" value="TreeGrafter"/>
</dbReference>
<evidence type="ECO:0000313" key="7">
    <source>
        <dbReference type="EMBL" id="KSA00655.1"/>
    </source>
</evidence>
<feature type="transmembrane region" description="Helical" evidence="6">
    <location>
        <begin position="316"/>
        <end position="336"/>
    </location>
</feature>
<accession>A0A0V1PXF8</accession>
<dbReference type="Proteomes" id="UP000054251">
    <property type="component" value="Unassembled WGS sequence"/>
</dbReference>